<evidence type="ECO:0000256" key="1">
    <source>
        <dbReference type="SAM" id="MobiDB-lite"/>
    </source>
</evidence>
<dbReference type="Pfam" id="PF11228">
    <property type="entry name" value="DUF3027"/>
    <property type="match status" value="1"/>
</dbReference>
<feature type="region of interest" description="Disordered" evidence="1">
    <location>
        <begin position="1"/>
        <end position="48"/>
    </location>
</feature>
<evidence type="ECO:0000313" key="3">
    <source>
        <dbReference type="Proteomes" id="UP000196230"/>
    </source>
</evidence>
<gene>
    <name evidence="2" type="ORF">FM125_02655</name>
</gene>
<dbReference type="EMBL" id="FUKP01000015">
    <property type="protein sequence ID" value="SJN19550.1"/>
    <property type="molecule type" value="Genomic_DNA"/>
</dbReference>
<reference evidence="2 3" key="1">
    <citation type="submission" date="2017-02" db="EMBL/GenBank/DDBJ databases">
        <authorList>
            <person name="Peterson S.W."/>
        </authorList>
    </citation>
    <scope>NUCLEOTIDE SEQUENCE [LARGE SCALE GENOMIC DNA]</scope>
    <source>
        <strain evidence="2 3">2B3F</strain>
    </source>
</reference>
<organism evidence="2 3">
    <name type="scientific">Micrococcus lylae</name>
    <dbReference type="NCBI Taxonomy" id="1273"/>
    <lineage>
        <taxon>Bacteria</taxon>
        <taxon>Bacillati</taxon>
        <taxon>Actinomycetota</taxon>
        <taxon>Actinomycetes</taxon>
        <taxon>Micrococcales</taxon>
        <taxon>Micrococcaceae</taxon>
        <taxon>Micrococcus</taxon>
    </lineage>
</organism>
<evidence type="ECO:0008006" key="4">
    <source>
        <dbReference type="Google" id="ProtNLM"/>
    </source>
</evidence>
<dbReference type="Proteomes" id="UP000196230">
    <property type="component" value="Unassembled WGS sequence"/>
</dbReference>
<evidence type="ECO:0000313" key="2">
    <source>
        <dbReference type="EMBL" id="SJN19550.1"/>
    </source>
</evidence>
<name>A0A1R4IIA9_9MICC</name>
<dbReference type="AlphaFoldDB" id="A0A1R4IIA9"/>
<sequence>MTEQTVADEVPQNGQVAEEKAAGKSAAHQKAADNPVKKPARRRAPRRDEVLAEAIHTARAGLAGLAEDEQIGEHRGATVDDDRLMTHRWDAKLPGYRGWQWYATVARAPRSKLVTVCEVGLAAGEDSIVAPAWVPYADRVSEEERERMKAVAEGRDPNRAAESDDEETAAKDDGAEKPADGKAPAGTEAAPETDSASDAEASEAEDAAEEPTQVS</sequence>
<dbReference type="RefSeq" id="WP_070637997.1">
    <property type="nucleotide sequence ID" value="NZ_FUKP01000015.1"/>
</dbReference>
<feature type="compositionally biased region" description="Acidic residues" evidence="1">
    <location>
        <begin position="195"/>
        <end position="209"/>
    </location>
</feature>
<proteinExistence type="predicted"/>
<accession>A0A1R4IIA9</accession>
<protein>
    <recommendedName>
        <fullName evidence="4">DUF3027 domain-containing protein</fullName>
    </recommendedName>
</protein>
<feature type="compositionally biased region" description="Basic and acidic residues" evidence="1">
    <location>
        <begin position="145"/>
        <end position="180"/>
    </location>
</feature>
<feature type="region of interest" description="Disordered" evidence="1">
    <location>
        <begin position="145"/>
        <end position="215"/>
    </location>
</feature>
<dbReference type="InterPro" id="IPR021391">
    <property type="entry name" value="DUF3027"/>
</dbReference>